<dbReference type="InterPro" id="IPR011051">
    <property type="entry name" value="RmlC_Cupin_sf"/>
</dbReference>
<reference evidence="3" key="1">
    <citation type="submission" date="2015-07" db="EMBL/GenBank/DDBJ databases">
        <title>Whole genome sequence of an Ensifer adhaerens strain isolated from a cave pool in the Wind Cave National Park.</title>
        <authorList>
            <person name="Eng W.W.H."/>
            <person name="Gan H.M."/>
            <person name="Barton H.A."/>
            <person name="Savka M.A."/>
        </authorList>
    </citation>
    <scope>NUCLEOTIDE SEQUENCE [LARGE SCALE GENOMIC DNA]</scope>
    <source>
        <strain evidence="3">SD006</strain>
    </source>
</reference>
<dbReference type="InterPro" id="IPR053146">
    <property type="entry name" value="QDO-like"/>
</dbReference>
<dbReference type="PANTHER" id="PTHR36440">
    <property type="entry name" value="PUTATIVE (AFU_ORTHOLOGUE AFUA_8G07350)-RELATED"/>
    <property type="match status" value="1"/>
</dbReference>
<dbReference type="EMBL" id="LGAP01000025">
    <property type="protein sequence ID" value="KOF14560.1"/>
    <property type="molecule type" value="Genomic_DNA"/>
</dbReference>
<dbReference type="RefSeq" id="WP_053251767.1">
    <property type="nucleotide sequence ID" value="NZ_LGAP01000025.1"/>
</dbReference>
<dbReference type="InterPro" id="IPR014710">
    <property type="entry name" value="RmlC-like_jellyroll"/>
</dbReference>
<dbReference type="PATRIC" id="fig|106592.7.peg.4050"/>
<comment type="caution">
    <text evidence="2">The sequence shown here is derived from an EMBL/GenBank/DDBJ whole genome shotgun (WGS) entry which is preliminary data.</text>
</comment>
<gene>
    <name evidence="2" type="ORF">AC244_26345</name>
</gene>
<dbReference type="InterPro" id="IPR013096">
    <property type="entry name" value="Cupin_2"/>
</dbReference>
<proteinExistence type="predicted"/>
<dbReference type="Proteomes" id="UP000037425">
    <property type="component" value="Unassembled WGS sequence"/>
</dbReference>
<dbReference type="Gene3D" id="2.60.120.10">
    <property type="entry name" value="Jelly Rolls"/>
    <property type="match status" value="1"/>
</dbReference>
<protein>
    <submittedName>
        <fullName evidence="2">Cupin</fullName>
    </submittedName>
</protein>
<sequence length="137" mass="15349">MPSESQSIVLGPDGGRRYDMGAIQAVFKADGPETGGRFSISEWWLEARHEGPGAHKHDDNDEIFYVIEGTASILVGDTWHPMPKGSLCVIPRGTMHDFRNESISRMGLLNVFVGGPFEEMMPMIVDWYRENPAKRLD</sequence>
<dbReference type="OrthoDB" id="6058at2"/>
<feature type="domain" description="Cupin type-2" evidence="1">
    <location>
        <begin position="50"/>
        <end position="111"/>
    </location>
</feature>
<evidence type="ECO:0000313" key="2">
    <source>
        <dbReference type="EMBL" id="KOF14560.1"/>
    </source>
</evidence>
<dbReference type="SUPFAM" id="SSF51182">
    <property type="entry name" value="RmlC-like cupins"/>
    <property type="match status" value="1"/>
</dbReference>
<name>A0A0L8BIY9_ENSAD</name>
<dbReference type="PANTHER" id="PTHR36440:SF1">
    <property type="entry name" value="PUTATIVE (AFU_ORTHOLOGUE AFUA_8G07350)-RELATED"/>
    <property type="match status" value="1"/>
</dbReference>
<evidence type="ECO:0000313" key="3">
    <source>
        <dbReference type="Proteomes" id="UP000037425"/>
    </source>
</evidence>
<organism evidence="2 3">
    <name type="scientific">Ensifer adhaerens</name>
    <name type="common">Sinorhizobium morelense</name>
    <dbReference type="NCBI Taxonomy" id="106592"/>
    <lineage>
        <taxon>Bacteria</taxon>
        <taxon>Pseudomonadati</taxon>
        <taxon>Pseudomonadota</taxon>
        <taxon>Alphaproteobacteria</taxon>
        <taxon>Hyphomicrobiales</taxon>
        <taxon>Rhizobiaceae</taxon>
        <taxon>Sinorhizobium/Ensifer group</taxon>
        <taxon>Ensifer</taxon>
    </lineage>
</organism>
<dbReference type="AlphaFoldDB" id="A0A0L8BIY9"/>
<dbReference type="Pfam" id="PF07883">
    <property type="entry name" value="Cupin_2"/>
    <property type="match status" value="1"/>
</dbReference>
<evidence type="ECO:0000259" key="1">
    <source>
        <dbReference type="Pfam" id="PF07883"/>
    </source>
</evidence>
<accession>A0A0L8BIY9</accession>